<feature type="transmembrane region" description="Helical" evidence="6">
    <location>
        <begin position="339"/>
        <end position="361"/>
    </location>
</feature>
<dbReference type="InterPro" id="IPR001633">
    <property type="entry name" value="EAL_dom"/>
</dbReference>
<gene>
    <name evidence="9" type="ORF">F1189_03915</name>
</gene>
<dbReference type="SUPFAM" id="SSF55073">
    <property type="entry name" value="Nucleotide cyclase"/>
    <property type="match status" value="1"/>
</dbReference>
<dbReference type="Pfam" id="PF00563">
    <property type="entry name" value="EAL"/>
    <property type="match status" value="1"/>
</dbReference>
<name>A0A5M6J148_9PROT</name>
<evidence type="ECO:0000256" key="2">
    <source>
        <dbReference type="ARBA" id="ARBA00022475"/>
    </source>
</evidence>
<dbReference type="SUPFAM" id="SSF55785">
    <property type="entry name" value="PYP-like sensor domain (PAS domain)"/>
    <property type="match status" value="1"/>
</dbReference>
<evidence type="ECO:0000313" key="9">
    <source>
        <dbReference type="EMBL" id="KAA5613929.1"/>
    </source>
</evidence>
<proteinExistence type="predicted"/>
<dbReference type="InterPro" id="IPR035919">
    <property type="entry name" value="EAL_sf"/>
</dbReference>
<dbReference type="InterPro" id="IPR029787">
    <property type="entry name" value="Nucleotide_cyclase"/>
</dbReference>
<evidence type="ECO:0000256" key="5">
    <source>
        <dbReference type="ARBA" id="ARBA00023136"/>
    </source>
</evidence>
<dbReference type="Gene3D" id="3.30.70.270">
    <property type="match status" value="1"/>
</dbReference>
<dbReference type="SMART" id="SM00052">
    <property type="entry name" value="EAL"/>
    <property type="match status" value="1"/>
</dbReference>
<evidence type="ECO:0000256" key="4">
    <source>
        <dbReference type="ARBA" id="ARBA00022989"/>
    </source>
</evidence>
<dbReference type="InterPro" id="IPR052155">
    <property type="entry name" value="Biofilm_reg_signaling"/>
</dbReference>
<keyword evidence="2" id="KW-1003">Cell membrane</keyword>
<evidence type="ECO:0000259" key="7">
    <source>
        <dbReference type="PROSITE" id="PS50883"/>
    </source>
</evidence>
<comment type="subcellular location">
    <subcellularLocation>
        <location evidence="1">Cell membrane</location>
        <topology evidence="1">Multi-pass membrane protein</topology>
    </subcellularLocation>
</comment>
<dbReference type="SMART" id="SM00267">
    <property type="entry name" value="GGDEF"/>
    <property type="match status" value="1"/>
</dbReference>
<dbReference type="PROSITE" id="PS50887">
    <property type="entry name" value="GGDEF"/>
    <property type="match status" value="1"/>
</dbReference>
<dbReference type="CDD" id="cd12914">
    <property type="entry name" value="PDC1_DGC_like"/>
    <property type="match status" value="1"/>
</dbReference>
<feature type="domain" description="EAL" evidence="7">
    <location>
        <begin position="680"/>
        <end position="930"/>
    </location>
</feature>
<evidence type="ECO:0000256" key="3">
    <source>
        <dbReference type="ARBA" id="ARBA00022692"/>
    </source>
</evidence>
<dbReference type="InterPro" id="IPR043128">
    <property type="entry name" value="Rev_trsase/Diguanyl_cyclase"/>
</dbReference>
<dbReference type="InterPro" id="IPR035965">
    <property type="entry name" value="PAS-like_dom_sf"/>
</dbReference>
<organism evidence="9 10">
    <name type="scientific">Rhodovastum atsumiense</name>
    <dbReference type="NCBI Taxonomy" id="504468"/>
    <lineage>
        <taxon>Bacteria</taxon>
        <taxon>Pseudomonadati</taxon>
        <taxon>Pseudomonadota</taxon>
        <taxon>Alphaproteobacteria</taxon>
        <taxon>Acetobacterales</taxon>
        <taxon>Acetobacteraceae</taxon>
        <taxon>Rhodovastum</taxon>
    </lineage>
</organism>
<keyword evidence="5 6" id="KW-0472">Membrane</keyword>
<dbReference type="NCBIfam" id="TIGR00254">
    <property type="entry name" value="GGDEF"/>
    <property type="match status" value="1"/>
</dbReference>
<dbReference type="CDD" id="cd12915">
    <property type="entry name" value="PDC2_DGC_like"/>
    <property type="match status" value="1"/>
</dbReference>
<dbReference type="Gene3D" id="3.30.450.20">
    <property type="entry name" value="PAS domain"/>
    <property type="match status" value="3"/>
</dbReference>
<dbReference type="SUPFAM" id="SSF141868">
    <property type="entry name" value="EAL domain-like"/>
    <property type="match status" value="1"/>
</dbReference>
<protein>
    <submittedName>
        <fullName evidence="9">EAL domain-containing protein</fullName>
    </submittedName>
</protein>
<dbReference type="Pfam" id="PF12860">
    <property type="entry name" value="PAS_7"/>
    <property type="match status" value="1"/>
</dbReference>
<accession>A0A5M6J148</accession>
<keyword evidence="10" id="KW-1185">Reference proteome</keyword>
<evidence type="ECO:0000313" key="10">
    <source>
        <dbReference type="Proteomes" id="UP000325255"/>
    </source>
</evidence>
<dbReference type="PROSITE" id="PS50883">
    <property type="entry name" value="EAL"/>
    <property type="match status" value="1"/>
</dbReference>
<dbReference type="PANTHER" id="PTHR44757:SF2">
    <property type="entry name" value="BIOFILM ARCHITECTURE MAINTENANCE PROTEIN MBAA"/>
    <property type="match status" value="1"/>
</dbReference>
<comment type="caution">
    <text evidence="9">The sequence shown here is derived from an EMBL/GenBank/DDBJ whole genome shotgun (WGS) entry which is preliminary data.</text>
</comment>
<dbReference type="CDD" id="cd01948">
    <property type="entry name" value="EAL"/>
    <property type="match status" value="1"/>
</dbReference>
<evidence type="ECO:0000256" key="1">
    <source>
        <dbReference type="ARBA" id="ARBA00004651"/>
    </source>
</evidence>
<dbReference type="OrthoDB" id="9793210at2"/>
<dbReference type="GO" id="GO:0003824">
    <property type="term" value="F:catalytic activity"/>
    <property type="evidence" value="ECO:0007669"/>
    <property type="project" value="UniProtKB-ARBA"/>
</dbReference>
<feature type="domain" description="GGDEF" evidence="8">
    <location>
        <begin position="538"/>
        <end position="671"/>
    </location>
</feature>
<sequence length="936" mass="101993">MIDHSLRSLKRGAMAESSSSALAASVRGAPPRFGAAAEQHEGDAGTRATGRHVLRAPLLVAVGFGLIIALGAGLLVAHLRHRAFETSSQELQRLSLVLADQAERAFQSVELMQSGLVERLRTAGVATPRQFREAMTGEAVHHDLQYRIRGLPQIDAVTAIDIDGNLINFSRHWPIPKVNISDRDYFKVLAADPSLMTFFGEPVSNRGSGTLTLYVARKVTGPEGQFLGLILGAVELAYFERLYATLAFGPDSTILMRRDDGRLLARFPPVDAGLGPQYASADLFRAMRATGQRSRLIRVISPVDGRERLAAYHLLQRYPLAVGTTVTVRGALAEWRKQAGYLLVATLLLEGVVLGIGLLMAHHLQSERVLAREQAARQRAEADARLGAALRSMSQGLGMFDADSRVVVTNERLRMVFGELPGGGIGMHFDDLVDAAVAQGRISPPMGEQVKAQTRASVAARRPVSYVRDQLDGRSIAVCLSPLEDGGWLVTYEDITERRRAEAQITHMAHHDALTGLPNRVLFQSRLQEALARARRGESFAVLCLDLDGFKTVNDTLGHPAGDMLLREVTGRMRREIRETDTLARLGGDEFAIIQTGAAQPEAAVALAERLIALLAEPFDLDGQHAVVGTSIGIALLPRDGEDADTALKNADLALYRAKGDGRGTFRLFEPAMDAAMQYRRTLEMDLRQALAEQQFELFYQPIMEARVAQIHSFEALLRWRHPGRGLVSPVHFVPLAEEIGLISPLGAWVLRQACIDAMQWPGHIRVAVNLSSVQFVKGDLVGHVREALAASGLPPHRLELEITETVLLHDTVATLALLEQLKGLGISIALDDFGTGYSSLSYLRKFPFDRVKIDKSFVDDVGPGSEAVAIIQAVTSLCRTLGMATTAEGVETPRQLQELQASGCTNVQGYLFSRPVPAVELPGLCRKLEQARNIA</sequence>
<evidence type="ECO:0000256" key="6">
    <source>
        <dbReference type="SAM" id="Phobius"/>
    </source>
</evidence>
<dbReference type="FunFam" id="3.30.70.270:FF:000001">
    <property type="entry name" value="Diguanylate cyclase domain protein"/>
    <property type="match status" value="1"/>
</dbReference>
<reference evidence="9 10" key="1">
    <citation type="submission" date="2019-09" db="EMBL/GenBank/DDBJ databases">
        <title>Genome sequence of Rhodovastum atsumiense, a diverse member of the Acetobacteraceae family of non-sulfur purple photosynthetic bacteria.</title>
        <authorList>
            <person name="Meyer T."/>
            <person name="Kyndt J."/>
        </authorList>
    </citation>
    <scope>NUCLEOTIDE SEQUENCE [LARGE SCALE GENOMIC DNA]</scope>
    <source>
        <strain evidence="9 10">DSM 21279</strain>
    </source>
</reference>
<dbReference type="Proteomes" id="UP000325255">
    <property type="component" value="Unassembled WGS sequence"/>
</dbReference>
<dbReference type="Pfam" id="PF00990">
    <property type="entry name" value="GGDEF"/>
    <property type="match status" value="1"/>
</dbReference>
<dbReference type="EMBL" id="VWPK01000004">
    <property type="protein sequence ID" value="KAA5613929.1"/>
    <property type="molecule type" value="Genomic_DNA"/>
</dbReference>
<keyword evidence="3 6" id="KW-0812">Transmembrane</keyword>
<dbReference type="GO" id="GO:0005886">
    <property type="term" value="C:plasma membrane"/>
    <property type="evidence" value="ECO:0007669"/>
    <property type="project" value="UniProtKB-SubCell"/>
</dbReference>
<feature type="transmembrane region" description="Helical" evidence="6">
    <location>
        <begin position="58"/>
        <end position="79"/>
    </location>
</feature>
<dbReference type="InterPro" id="IPR033479">
    <property type="entry name" value="dCache_1"/>
</dbReference>
<dbReference type="Pfam" id="PF02743">
    <property type="entry name" value="dCache_1"/>
    <property type="match status" value="1"/>
</dbReference>
<dbReference type="CDD" id="cd01949">
    <property type="entry name" value="GGDEF"/>
    <property type="match status" value="1"/>
</dbReference>
<evidence type="ECO:0000259" key="8">
    <source>
        <dbReference type="PROSITE" id="PS50887"/>
    </source>
</evidence>
<dbReference type="PANTHER" id="PTHR44757">
    <property type="entry name" value="DIGUANYLATE CYCLASE DGCP"/>
    <property type="match status" value="1"/>
</dbReference>
<dbReference type="AlphaFoldDB" id="A0A5M6J148"/>
<dbReference type="Gene3D" id="3.20.20.450">
    <property type="entry name" value="EAL domain"/>
    <property type="match status" value="1"/>
</dbReference>
<dbReference type="InterPro" id="IPR000160">
    <property type="entry name" value="GGDEF_dom"/>
</dbReference>
<keyword evidence="4 6" id="KW-1133">Transmembrane helix</keyword>